<dbReference type="AlphaFoldDB" id="A0A0K0Y6T8"/>
<dbReference type="EMBL" id="CP012160">
    <property type="protein sequence ID" value="AKS46611.1"/>
    <property type="molecule type" value="Genomic_DNA"/>
</dbReference>
<gene>
    <name evidence="1" type="ORF">OSB_20720</name>
</gene>
<name>A0A0K0Y6T8_9RHOB</name>
<protein>
    <submittedName>
        <fullName evidence="1">Uncharacterized protein</fullName>
    </submittedName>
</protein>
<evidence type="ECO:0000313" key="1">
    <source>
        <dbReference type="EMBL" id="AKS46611.1"/>
    </source>
</evidence>
<accession>A0A0K0Y6T8</accession>
<dbReference type="STRING" id="1458307.OSB_20720"/>
<proteinExistence type="predicted"/>
<sequence length="97" mass="9858">MKYAVLLLAGFALAGCDGQNGQTLPDGVTAADVALFRAAVADAGCSITSDAQAAPVEARTGFSEDKLRSITQYLRLNGETDVGATGFRLTSGTCANA</sequence>
<reference evidence="1 2" key="1">
    <citation type="journal article" date="2015" name="Genome Announc.">
        <title>Closed Genome Sequence of Octadecabacter temperatus SB1, the First Mesophilic Species of the Genus Octadecabacter.</title>
        <authorList>
            <person name="Voget S."/>
            <person name="Billerbeck S."/>
            <person name="Simon M."/>
            <person name="Daniel R."/>
        </authorList>
    </citation>
    <scope>NUCLEOTIDE SEQUENCE [LARGE SCALE GENOMIC DNA]</scope>
    <source>
        <strain evidence="1 2">SB1</strain>
    </source>
</reference>
<dbReference type="OrthoDB" id="7867343at2"/>
<dbReference type="RefSeq" id="WP_049834904.1">
    <property type="nucleotide sequence ID" value="NZ_CP012160.1"/>
</dbReference>
<evidence type="ECO:0000313" key="2">
    <source>
        <dbReference type="Proteomes" id="UP000067444"/>
    </source>
</evidence>
<dbReference type="KEGG" id="otm:OSB_20720"/>
<organism evidence="1 2">
    <name type="scientific">Octadecabacter temperatus</name>
    <dbReference type="NCBI Taxonomy" id="1458307"/>
    <lineage>
        <taxon>Bacteria</taxon>
        <taxon>Pseudomonadati</taxon>
        <taxon>Pseudomonadota</taxon>
        <taxon>Alphaproteobacteria</taxon>
        <taxon>Rhodobacterales</taxon>
        <taxon>Roseobacteraceae</taxon>
        <taxon>Octadecabacter</taxon>
    </lineage>
</organism>
<dbReference type="PROSITE" id="PS51257">
    <property type="entry name" value="PROKAR_LIPOPROTEIN"/>
    <property type="match status" value="1"/>
</dbReference>
<dbReference type="Proteomes" id="UP000067444">
    <property type="component" value="Chromosome"/>
</dbReference>
<keyword evidence="2" id="KW-1185">Reference proteome</keyword>